<organism evidence="1">
    <name type="scientific">Anguilla anguilla</name>
    <name type="common">European freshwater eel</name>
    <name type="synonym">Muraena anguilla</name>
    <dbReference type="NCBI Taxonomy" id="7936"/>
    <lineage>
        <taxon>Eukaryota</taxon>
        <taxon>Metazoa</taxon>
        <taxon>Chordata</taxon>
        <taxon>Craniata</taxon>
        <taxon>Vertebrata</taxon>
        <taxon>Euteleostomi</taxon>
        <taxon>Actinopterygii</taxon>
        <taxon>Neopterygii</taxon>
        <taxon>Teleostei</taxon>
        <taxon>Anguilliformes</taxon>
        <taxon>Anguillidae</taxon>
        <taxon>Anguilla</taxon>
    </lineage>
</organism>
<evidence type="ECO:0000313" key="1">
    <source>
        <dbReference type="EMBL" id="JAH00555.1"/>
    </source>
</evidence>
<sequence length="13" mass="1525">MTTLQQHRTIAPQ</sequence>
<reference evidence="1" key="1">
    <citation type="submission" date="2014-11" db="EMBL/GenBank/DDBJ databases">
        <authorList>
            <person name="Amaro Gonzalez C."/>
        </authorList>
    </citation>
    <scope>NUCLEOTIDE SEQUENCE</scope>
</reference>
<reference evidence="1" key="2">
    <citation type="journal article" date="2015" name="Fish Shellfish Immunol.">
        <title>Early steps in the European eel (Anguilla anguilla)-Vibrio vulnificus interaction in the gills: Role of the RtxA13 toxin.</title>
        <authorList>
            <person name="Callol A."/>
            <person name="Pajuelo D."/>
            <person name="Ebbesson L."/>
            <person name="Teles M."/>
            <person name="MacKenzie S."/>
            <person name="Amaro C."/>
        </authorList>
    </citation>
    <scope>NUCLEOTIDE SEQUENCE</scope>
</reference>
<name>A0A0E9P915_ANGAN</name>
<dbReference type="EMBL" id="GBXM01108022">
    <property type="protein sequence ID" value="JAH00555.1"/>
    <property type="molecule type" value="Transcribed_RNA"/>
</dbReference>
<accession>A0A0E9P915</accession>
<protein>
    <submittedName>
        <fullName evidence="1">Uncharacterized protein</fullName>
    </submittedName>
</protein>
<proteinExistence type="predicted"/>